<dbReference type="OrthoDB" id="5516780at2"/>
<keyword evidence="2" id="KW-1185">Reference proteome</keyword>
<gene>
    <name evidence="1" type="ORF">GF068_01850</name>
</gene>
<protein>
    <submittedName>
        <fullName evidence="1">Uncharacterized protein</fullName>
    </submittedName>
</protein>
<organism evidence="1 2">
    <name type="scientific">Polyangium spumosum</name>
    <dbReference type="NCBI Taxonomy" id="889282"/>
    <lineage>
        <taxon>Bacteria</taxon>
        <taxon>Pseudomonadati</taxon>
        <taxon>Myxococcota</taxon>
        <taxon>Polyangia</taxon>
        <taxon>Polyangiales</taxon>
        <taxon>Polyangiaceae</taxon>
        <taxon>Polyangium</taxon>
    </lineage>
</organism>
<comment type="caution">
    <text evidence="1">The sequence shown here is derived from an EMBL/GenBank/DDBJ whole genome shotgun (WGS) entry which is preliminary data.</text>
</comment>
<evidence type="ECO:0000313" key="2">
    <source>
        <dbReference type="Proteomes" id="UP000440224"/>
    </source>
</evidence>
<name>A0A6N7PEZ2_9BACT</name>
<proteinExistence type="predicted"/>
<reference evidence="1 2" key="1">
    <citation type="submission" date="2019-10" db="EMBL/GenBank/DDBJ databases">
        <title>A soil myxobacterium in the family Polyangiaceae.</title>
        <authorList>
            <person name="Li Y."/>
            <person name="Wang J."/>
        </authorList>
    </citation>
    <scope>NUCLEOTIDE SEQUENCE [LARGE SCALE GENOMIC DNA]</scope>
    <source>
        <strain evidence="1 2">DSM 14734</strain>
    </source>
</reference>
<accession>A0A6N7PEZ2</accession>
<evidence type="ECO:0000313" key="1">
    <source>
        <dbReference type="EMBL" id="MRG90672.1"/>
    </source>
</evidence>
<dbReference type="AlphaFoldDB" id="A0A6N7PEZ2"/>
<sequence length="109" mass="12084">MEYPGVDRRKHRVYVTRNTEYHLCDGVCVAVRDRRTGRFVPAHVAVSLKMEGGVRLFANGGVIPRIDRPAVGDAIWFATSADASRQIVTSRIEAIERPPRDVVASYGSS</sequence>
<dbReference type="EMBL" id="WJIE01000001">
    <property type="protein sequence ID" value="MRG90672.1"/>
    <property type="molecule type" value="Genomic_DNA"/>
</dbReference>
<dbReference type="RefSeq" id="WP_153817559.1">
    <property type="nucleotide sequence ID" value="NZ_WJIE01000001.1"/>
</dbReference>
<dbReference type="Proteomes" id="UP000440224">
    <property type="component" value="Unassembled WGS sequence"/>
</dbReference>